<feature type="region of interest" description="Disordered" evidence="1">
    <location>
        <begin position="1"/>
        <end position="23"/>
    </location>
</feature>
<dbReference type="EMBL" id="KZ293677">
    <property type="protein sequence ID" value="PBK87621.1"/>
    <property type="molecule type" value="Genomic_DNA"/>
</dbReference>
<feature type="compositionally biased region" description="Low complexity" evidence="1">
    <location>
        <begin position="121"/>
        <end position="130"/>
    </location>
</feature>
<evidence type="ECO:0000313" key="2">
    <source>
        <dbReference type="EMBL" id="PBK87621.1"/>
    </source>
</evidence>
<reference evidence="3" key="1">
    <citation type="journal article" date="2017" name="Nat. Ecol. Evol.">
        <title>Genome expansion and lineage-specific genetic innovations in the forest pathogenic fungi Armillaria.</title>
        <authorList>
            <person name="Sipos G."/>
            <person name="Prasanna A.N."/>
            <person name="Walter M.C."/>
            <person name="O'Connor E."/>
            <person name="Balint B."/>
            <person name="Krizsan K."/>
            <person name="Kiss B."/>
            <person name="Hess J."/>
            <person name="Varga T."/>
            <person name="Slot J."/>
            <person name="Riley R."/>
            <person name="Boka B."/>
            <person name="Rigling D."/>
            <person name="Barry K."/>
            <person name="Lee J."/>
            <person name="Mihaltcheva S."/>
            <person name="LaButti K."/>
            <person name="Lipzen A."/>
            <person name="Waldron R."/>
            <person name="Moloney N.M."/>
            <person name="Sperisen C."/>
            <person name="Kredics L."/>
            <person name="Vagvoelgyi C."/>
            <person name="Patrignani A."/>
            <person name="Fitzpatrick D."/>
            <person name="Nagy I."/>
            <person name="Doyle S."/>
            <person name="Anderson J.B."/>
            <person name="Grigoriev I.V."/>
            <person name="Gueldener U."/>
            <person name="Muensterkoetter M."/>
            <person name="Nagy L.G."/>
        </authorList>
    </citation>
    <scope>NUCLEOTIDE SEQUENCE [LARGE SCALE GENOMIC DNA]</scope>
    <source>
        <strain evidence="3">Ar21-2</strain>
    </source>
</reference>
<name>A0A2H3CX61_ARMGA</name>
<gene>
    <name evidence="2" type="ORF">ARMGADRAFT_1034548</name>
</gene>
<accession>A0A2H3CX61</accession>
<evidence type="ECO:0000313" key="3">
    <source>
        <dbReference type="Proteomes" id="UP000217790"/>
    </source>
</evidence>
<dbReference type="InParanoid" id="A0A2H3CX61"/>
<feature type="compositionally biased region" description="Polar residues" evidence="1">
    <location>
        <begin position="1"/>
        <end position="19"/>
    </location>
</feature>
<dbReference type="AlphaFoldDB" id="A0A2H3CX61"/>
<feature type="region of interest" description="Disordered" evidence="1">
    <location>
        <begin position="104"/>
        <end position="143"/>
    </location>
</feature>
<keyword evidence="3" id="KW-1185">Reference proteome</keyword>
<organism evidence="2 3">
    <name type="scientific">Armillaria gallica</name>
    <name type="common">Bulbous honey fungus</name>
    <name type="synonym">Armillaria bulbosa</name>
    <dbReference type="NCBI Taxonomy" id="47427"/>
    <lineage>
        <taxon>Eukaryota</taxon>
        <taxon>Fungi</taxon>
        <taxon>Dikarya</taxon>
        <taxon>Basidiomycota</taxon>
        <taxon>Agaricomycotina</taxon>
        <taxon>Agaricomycetes</taxon>
        <taxon>Agaricomycetidae</taxon>
        <taxon>Agaricales</taxon>
        <taxon>Marasmiineae</taxon>
        <taxon>Physalacriaceae</taxon>
        <taxon>Armillaria</taxon>
    </lineage>
</organism>
<sequence>MSSGPSKAQSPCGPQNSLQLEGPGLTDAFGIEGTALLVGTITFYQRPTNPSDRSVNAQLLFTLPGNRIRSYTSLTDVHTIDWKRADEKDPGDLLVVLSQDRWASRGHDATDSVKSDGDEGAGIATTATTPTPTPDGRDETKQLHDVDDILYTWKDVPEMKK</sequence>
<protein>
    <submittedName>
        <fullName evidence="2">Uncharacterized protein</fullName>
    </submittedName>
</protein>
<dbReference type="Proteomes" id="UP000217790">
    <property type="component" value="Unassembled WGS sequence"/>
</dbReference>
<proteinExistence type="predicted"/>
<evidence type="ECO:0000256" key="1">
    <source>
        <dbReference type="SAM" id="MobiDB-lite"/>
    </source>
</evidence>
<feature type="compositionally biased region" description="Basic and acidic residues" evidence="1">
    <location>
        <begin position="104"/>
        <end position="117"/>
    </location>
</feature>